<feature type="compositionally biased region" description="Low complexity" evidence="1">
    <location>
        <begin position="61"/>
        <end position="71"/>
    </location>
</feature>
<evidence type="ECO:0000313" key="2">
    <source>
        <dbReference type="EMBL" id="QRN92756.1"/>
    </source>
</evidence>
<keyword evidence="2" id="KW-0614">Plasmid</keyword>
<name>A0AB37HPV1_MAMSC</name>
<feature type="region of interest" description="Disordered" evidence="1">
    <location>
        <begin position="61"/>
        <end position="85"/>
    </location>
</feature>
<accession>A0AB37HPV1</accession>
<geneLocation type="plasmid" evidence="2 3">
    <name>pQ20D70P-cfr-optrA</name>
</geneLocation>
<evidence type="ECO:0000313" key="3">
    <source>
        <dbReference type="Proteomes" id="UP000640299"/>
    </source>
</evidence>
<dbReference type="AlphaFoldDB" id="A0AB37HPV1"/>
<protein>
    <submittedName>
        <fullName evidence="2">Uncharacterized protein</fullName>
    </submittedName>
</protein>
<sequence length="85" mass="9755">MLLKKKQIDDIVKADGKNPKEWTDEVVSNAQMEILQGKSEYYKEWKQEVISKAALELLMENQNKQSNQQSHSTDKQTNKGGEMNG</sequence>
<dbReference type="RefSeq" id="WP_129407023.1">
    <property type="nucleotide sequence ID" value="NZ_CP069390.1"/>
</dbReference>
<dbReference type="EMBL" id="CP069390">
    <property type="protein sequence ID" value="QRN92756.1"/>
    <property type="molecule type" value="Genomic_DNA"/>
</dbReference>
<proteinExistence type="predicted"/>
<organism evidence="2 3">
    <name type="scientific">Mammaliicoccus sciuri</name>
    <name type="common">Staphylococcus sciuri</name>
    <dbReference type="NCBI Taxonomy" id="1296"/>
    <lineage>
        <taxon>Bacteria</taxon>
        <taxon>Bacillati</taxon>
        <taxon>Bacillota</taxon>
        <taxon>Bacilli</taxon>
        <taxon>Bacillales</taxon>
        <taxon>Staphylococcaceae</taxon>
        <taxon>Mammaliicoccus</taxon>
    </lineage>
</organism>
<evidence type="ECO:0000256" key="1">
    <source>
        <dbReference type="SAM" id="MobiDB-lite"/>
    </source>
</evidence>
<dbReference type="Proteomes" id="UP000640299">
    <property type="component" value="Plasmid pQ20D70P-cfr-optrA"/>
</dbReference>
<reference evidence="2" key="1">
    <citation type="submission" date="2021-02" db="EMBL/GenBank/DDBJ databases">
        <title>cfr and optrA-positive Staphylococcus spp.</title>
        <authorList>
            <person name="Chen L."/>
        </authorList>
    </citation>
    <scope>NUCLEOTIDE SEQUENCE</scope>
    <source>
        <strain evidence="2">GDQ20D70P</strain>
        <plasmid evidence="2">pQ20D70P-cfr-optrA</plasmid>
    </source>
</reference>
<gene>
    <name evidence="2" type="ORF">JRU67_14890</name>
</gene>